<dbReference type="PANTHER" id="PTHR46411">
    <property type="entry name" value="FAMILY ATPASE, PUTATIVE-RELATED"/>
    <property type="match status" value="1"/>
</dbReference>
<gene>
    <name evidence="2" type="ORF">B0H67DRAFT_214832</name>
</gene>
<dbReference type="GO" id="GO:0016887">
    <property type="term" value="F:ATP hydrolysis activity"/>
    <property type="evidence" value="ECO:0007669"/>
    <property type="project" value="InterPro"/>
</dbReference>
<dbReference type="Proteomes" id="UP001172102">
    <property type="component" value="Unassembled WGS sequence"/>
</dbReference>
<keyword evidence="3" id="KW-1185">Reference proteome</keyword>
<dbReference type="SMART" id="SM00382">
    <property type="entry name" value="AAA"/>
    <property type="match status" value="1"/>
</dbReference>
<keyword evidence="2" id="KW-0378">Hydrolase</keyword>
<reference evidence="2" key="1">
    <citation type="submission" date="2023-06" db="EMBL/GenBank/DDBJ databases">
        <title>Genome-scale phylogeny and comparative genomics of the fungal order Sordariales.</title>
        <authorList>
            <consortium name="Lawrence Berkeley National Laboratory"/>
            <person name="Hensen N."/>
            <person name="Bonometti L."/>
            <person name="Westerberg I."/>
            <person name="Brannstrom I.O."/>
            <person name="Guillou S."/>
            <person name="Cros-Aarteil S."/>
            <person name="Calhoun S."/>
            <person name="Haridas S."/>
            <person name="Kuo A."/>
            <person name="Mondo S."/>
            <person name="Pangilinan J."/>
            <person name="Riley R."/>
            <person name="Labutti K."/>
            <person name="Andreopoulos B."/>
            <person name="Lipzen A."/>
            <person name="Chen C."/>
            <person name="Yanf M."/>
            <person name="Daum C."/>
            <person name="Ng V."/>
            <person name="Clum A."/>
            <person name="Steindorff A."/>
            <person name="Ohm R."/>
            <person name="Martin F."/>
            <person name="Silar P."/>
            <person name="Natvig D."/>
            <person name="Lalanne C."/>
            <person name="Gautier V."/>
            <person name="Ament-Velasquez S.L."/>
            <person name="Kruys A."/>
            <person name="Hutchinson M.I."/>
            <person name="Powell A.J."/>
            <person name="Barry K."/>
            <person name="Miller A.N."/>
            <person name="Grigoriev I.V."/>
            <person name="Debuchy R."/>
            <person name="Gladieux P."/>
            <person name="Thoren M.H."/>
            <person name="Johannesson H."/>
        </authorList>
    </citation>
    <scope>NUCLEOTIDE SEQUENCE</scope>
    <source>
        <strain evidence="2">SMH4607-1</strain>
    </source>
</reference>
<evidence type="ECO:0000313" key="3">
    <source>
        <dbReference type="Proteomes" id="UP001172102"/>
    </source>
</evidence>
<protein>
    <submittedName>
        <fullName evidence="2">P-loop containing nucleoside triphosphate hydrolase protein</fullName>
    </submittedName>
</protein>
<dbReference type="GO" id="GO:0005524">
    <property type="term" value="F:ATP binding"/>
    <property type="evidence" value="ECO:0007669"/>
    <property type="project" value="InterPro"/>
</dbReference>
<dbReference type="EMBL" id="JAUKUA010000004">
    <property type="protein sequence ID" value="KAK0714548.1"/>
    <property type="molecule type" value="Genomic_DNA"/>
</dbReference>
<dbReference type="Gene3D" id="3.40.50.300">
    <property type="entry name" value="P-loop containing nucleotide triphosphate hydrolases"/>
    <property type="match status" value="1"/>
</dbReference>
<proteinExistence type="predicted"/>
<evidence type="ECO:0000313" key="2">
    <source>
        <dbReference type="EMBL" id="KAK0714548.1"/>
    </source>
</evidence>
<dbReference type="Pfam" id="PF00004">
    <property type="entry name" value="AAA"/>
    <property type="match status" value="1"/>
</dbReference>
<dbReference type="InterPro" id="IPR003593">
    <property type="entry name" value="AAA+_ATPase"/>
</dbReference>
<dbReference type="CDD" id="cd19481">
    <property type="entry name" value="RecA-like_protease"/>
    <property type="match status" value="1"/>
</dbReference>
<sequence>MQSILRIASGFAHLSQQFDDGIEAKGRRLVILLYGPSGCGKTLTAESVAETLRLALYRISGGDLGTSSYEAENQLTKAFNRSSRWGAIMLFDESDAFMTQRREDSLERNALVAVLLRLLEYQKGIIILTTNRRDNFDKAFSTRIRASVGYDALQKKERESIWR</sequence>
<dbReference type="SUPFAM" id="SSF52540">
    <property type="entry name" value="P-loop containing nucleoside triphosphate hydrolases"/>
    <property type="match status" value="1"/>
</dbReference>
<feature type="domain" description="AAA+ ATPase" evidence="1">
    <location>
        <begin position="27"/>
        <end position="154"/>
    </location>
</feature>
<accession>A0AA40AEV1</accession>
<dbReference type="InterPro" id="IPR027417">
    <property type="entry name" value="P-loop_NTPase"/>
</dbReference>
<evidence type="ECO:0000259" key="1">
    <source>
        <dbReference type="SMART" id="SM00382"/>
    </source>
</evidence>
<organism evidence="2 3">
    <name type="scientific">Lasiosphaeris hirsuta</name>
    <dbReference type="NCBI Taxonomy" id="260670"/>
    <lineage>
        <taxon>Eukaryota</taxon>
        <taxon>Fungi</taxon>
        <taxon>Dikarya</taxon>
        <taxon>Ascomycota</taxon>
        <taxon>Pezizomycotina</taxon>
        <taxon>Sordariomycetes</taxon>
        <taxon>Sordariomycetidae</taxon>
        <taxon>Sordariales</taxon>
        <taxon>Lasiosphaeriaceae</taxon>
        <taxon>Lasiosphaeris</taxon>
    </lineage>
</organism>
<name>A0AA40AEV1_9PEZI</name>
<dbReference type="AlphaFoldDB" id="A0AA40AEV1"/>
<comment type="caution">
    <text evidence="2">The sequence shown here is derived from an EMBL/GenBank/DDBJ whole genome shotgun (WGS) entry which is preliminary data.</text>
</comment>
<dbReference type="PANTHER" id="PTHR46411:SF3">
    <property type="entry name" value="AAA+ ATPASE DOMAIN-CONTAINING PROTEIN"/>
    <property type="match status" value="1"/>
</dbReference>
<dbReference type="InterPro" id="IPR003959">
    <property type="entry name" value="ATPase_AAA_core"/>
</dbReference>